<feature type="compositionally biased region" description="Polar residues" evidence="1">
    <location>
        <begin position="30"/>
        <end position="57"/>
    </location>
</feature>
<proteinExistence type="predicted"/>
<organism evidence="2 3">
    <name type="scientific">Sclerotinia nivalis</name>
    <dbReference type="NCBI Taxonomy" id="352851"/>
    <lineage>
        <taxon>Eukaryota</taxon>
        <taxon>Fungi</taxon>
        <taxon>Dikarya</taxon>
        <taxon>Ascomycota</taxon>
        <taxon>Pezizomycotina</taxon>
        <taxon>Leotiomycetes</taxon>
        <taxon>Helotiales</taxon>
        <taxon>Sclerotiniaceae</taxon>
        <taxon>Sclerotinia</taxon>
    </lineage>
</organism>
<comment type="caution">
    <text evidence="2">The sequence shown here is derived from an EMBL/GenBank/DDBJ whole genome shotgun (WGS) entry which is preliminary data.</text>
</comment>
<keyword evidence="3" id="KW-1185">Reference proteome</keyword>
<dbReference type="EMBL" id="JAPEIS010000009">
    <property type="protein sequence ID" value="KAJ8062861.1"/>
    <property type="molecule type" value="Genomic_DNA"/>
</dbReference>
<evidence type="ECO:0000313" key="2">
    <source>
        <dbReference type="EMBL" id="KAJ8062861.1"/>
    </source>
</evidence>
<name>A0A9X0AHF7_9HELO</name>
<dbReference type="AlphaFoldDB" id="A0A9X0AHF7"/>
<gene>
    <name evidence="2" type="ORF">OCU04_008115</name>
</gene>
<evidence type="ECO:0000313" key="3">
    <source>
        <dbReference type="Proteomes" id="UP001152300"/>
    </source>
</evidence>
<evidence type="ECO:0000256" key="1">
    <source>
        <dbReference type="SAM" id="MobiDB-lite"/>
    </source>
</evidence>
<feature type="region of interest" description="Disordered" evidence="1">
    <location>
        <begin position="1"/>
        <end position="57"/>
    </location>
</feature>
<feature type="compositionally biased region" description="Polar residues" evidence="1">
    <location>
        <begin position="1"/>
        <end position="20"/>
    </location>
</feature>
<accession>A0A9X0AHF7</accession>
<protein>
    <submittedName>
        <fullName evidence="2">Uncharacterized protein</fullName>
    </submittedName>
</protein>
<dbReference type="Proteomes" id="UP001152300">
    <property type="component" value="Unassembled WGS sequence"/>
</dbReference>
<dbReference type="OrthoDB" id="3553297at2759"/>
<sequence length="97" mass="10246">MSSQASNIAIQGSATLDSNHTSTSTSQTSGAEQTQLSSNRIQAYVNNTDHSTTHASTTQAYTNDQASVAQHYTAAATNHIENFDASFYGNACNGRGR</sequence>
<reference evidence="2" key="1">
    <citation type="submission" date="2022-11" db="EMBL/GenBank/DDBJ databases">
        <title>Genome Resource of Sclerotinia nivalis Strain SnTB1, a Plant Pathogen Isolated from American Ginseng.</title>
        <authorList>
            <person name="Fan S."/>
        </authorList>
    </citation>
    <scope>NUCLEOTIDE SEQUENCE</scope>
    <source>
        <strain evidence="2">SnTB1</strain>
    </source>
</reference>